<evidence type="ECO:0000313" key="5">
    <source>
        <dbReference type="Proteomes" id="UP001201812"/>
    </source>
</evidence>
<evidence type="ECO:0000256" key="2">
    <source>
        <dbReference type="SAM" id="SignalP"/>
    </source>
</evidence>
<reference evidence="4" key="1">
    <citation type="submission" date="2022-01" db="EMBL/GenBank/DDBJ databases">
        <title>Genome Sequence Resource for Two Populations of Ditylenchus destructor, the Migratory Endoparasitic Phytonematode.</title>
        <authorList>
            <person name="Zhang H."/>
            <person name="Lin R."/>
            <person name="Xie B."/>
        </authorList>
    </citation>
    <scope>NUCLEOTIDE SEQUENCE</scope>
    <source>
        <strain evidence="4">BazhouSP</strain>
    </source>
</reference>
<dbReference type="PROSITE" id="PS00018">
    <property type="entry name" value="EF_HAND_1"/>
    <property type="match status" value="2"/>
</dbReference>
<feature type="domain" description="EF-hand" evidence="3">
    <location>
        <begin position="18"/>
        <end position="53"/>
    </location>
</feature>
<accession>A0AAD4MUB1</accession>
<dbReference type="Gene3D" id="1.10.238.10">
    <property type="entry name" value="EF-hand"/>
    <property type="match status" value="1"/>
</dbReference>
<dbReference type="InterPro" id="IPR002048">
    <property type="entry name" value="EF_hand_dom"/>
</dbReference>
<evidence type="ECO:0000256" key="1">
    <source>
        <dbReference type="ARBA" id="ARBA00022837"/>
    </source>
</evidence>
<dbReference type="GO" id="GO:0005509">
    <property type="term" value="F:calcium ion binding"/>
    <property type="evidence" value="ECO:0007669"/>
    <property type="project" value="InterPro"/>
</dbReference>
<feature type="signal peptide" evidence="2">
    <location>
        <begin position="1"/>
        <end position="19"/>
    </location>
</feature>
<sequence length="106" mass="11761">MYASTLVVIIASLTVSAMCADKTEDSFKTTDANGDGKVSFEELKAIFIRTAAITGDSIEHGESAARLQFDKTDADKDGYLTLEEIRQTIADEAFYRQILLFRRSEL</sequence>
<gene>
    <name evidence="4" type="ORF">DdX_13984</name>
</gene>
<comment type="caution">
    <text evidence="4">The sequence shown here is derived from an EMBL/GenBank/DDBJ whole genome shotgun (WGS) entry which is preliminary data.</text>
</comment>
<name>A0AAD4MUB1_9BILA</name>
<keyword evidence="5" id="KW-1185">Reference proteome</keyword>
<dbReference type="SMART" id="SM00054">
    <property type="entry name" value="EFh"/>
    <property type="match status" value="2"/>
</dbReference>
<dbReference type="AlphaFoldDB" id="A0AAD4MUB1"/>
<dbReference type="EMBL" id="JAKKPZ010000062">
    <property type="protein sequence ID" value="KAI1704901.1"/>
    <property type="molecule type" value="Genomic_DNA"/>
</dbReference>
<feature type="domain" description="EF-hand" evidence="3">
    <location>
        <begin position="60"/>
        <end position="95"/>
    </location>
</feature>
<feature type="chain" id="PRO_5042015297" evidence="2">
    <location>
        <begin position="20"/>
        <end position="106"/>
    </location>
</feature>
<dbReference type="InterPro" id="IPR018247">
    <property type="entry name" value="EF_Hand_1_Ca_BS"/>
</dbReference>
<dbReference type="Pfam" id="PF13202">
    <property type="entry name" value="EF-hand_5"/>
    <property type="match status" value="2"/>
</dbReference>
<evidence type="ECO:0000259" key="3">
    <source>
        <dbReference type="PROSITE" id="PS50222"/>
    </source>
</evidence>
<keyword evidence="1" id="KW-0106">Calcium</keyword>
<dbReference type="Proteomes" id="UP001201812">
    <property type="component" value="Unassembled WGS sequence"/>
</dbReference>
<evidence type="ECO:0000313" key="4">
    <source>
        <dbReference type="EMBL" id="KAI1704901.1"/>
    </source>
</evidence>
<dbReference type="PROSITE" id="PS50222">
    <property type="entry name" value="EF_HAND_2"/>
    <property type="match status" value="2"/>
</dbReference>
<proteinExistence type="predicted"/>
<dbReference type="SUPFAM" id="SSF47473">
    <property type="entry name" value="EF-hand"/>
    <property type="match status" value="1"/>
</dbReference>
<organism evidence="4 5">
    <name type="scientific">Ditylenchus destructor</name>
    <dbReference type="NCBI Taxonomy" id="166010"/>
    <lineage>
        <taxon>Eukaryota</taxon>
        <taxon>Metazoa</taxon>
        <taxon>Ecdysozoa</taxon>
        <taxon>Nematoda</taxon>
        <taxon>Chromadorea</taxon>
        <taxon>Rhabditida</taxon>
        <taxon>Tylenchina</taxon>
        <taxon>Tylenchomorpha</taxon>
        <taxon>Sphaerularioidea</taxon>
        <taxon>Anguinidae</taxon>
        <taxon>Anguininae</taxon>
        <taxon>Ditylenchus</taxon>
    </lineage>
</organism>
<dbReference type="InterPro" id="IPR011992">
    <property type="entry name" value="EF-hand-dom_pair"/>
</dbReference>
<keyword evidence="2" id="KW-0732">Signal</keyword>
<protein>
    <submittedName>
        <fullName evidence="4">EF-hand domain pair domain-containing protein</fullName>
    </submittedName>
</protein>